<dbReference type="EMBL" id="KB298688">
    <property type="protein sequence ID" value="ELU08952.1"/>
    <property type="molecule type" value="Genomic_DNA"/>
</dbReference>
<feature type="domain" description="Anoctamin transmembrane" evidence="7">
    <location>
        <begin position="160"/>
        <end position="376"/>
    </location>
</feature>
<dbReference type="GO" id="GO:0005254">
    <property type="term" value="F:chloride channel activity"/>
    <property type="evidence" value="ECO:0007669"/>
    <property type="project" value="TreeGrafter"/>
</dbReference>
<evidence type="ECO:0000259" key="7">
    <source>
        <dbReference type="Pfam" id="PF04547"/>
    </source>
</evidence>
<dbReference type="EMBL" id="AMQN01001055">
    <property type="status" value="NOT_ANNOTATED_CDS"/>
    <property type="molecule type" value="Genomic_DNA"/>
</dbReference>
<proteinExistence type="inferred from homology"/>
<dbReference type="InterPro" id="IPR007632">
    <property type="entry name" value="Anoctamin"/>
</dbReference>
<dbReference type="AlphaFoldDB" id="R7UYD2"/>
<comment type="caution">
    <text evidence="6">Lacks conserved residue(s) required for the propagation of feature annotation.</text>
</comment>
<keyword evidence="3 6" id="KW-0812">Transmembrane</keyword>
<evidence type="ECO:0000313" key="9">
    <source>
        <dbReference type="EnsemblMetazoa" id="CapteP73804"/>
    </source>
</evidence>
<dbReference type="PANTHER" id="PTHR12308:SF73">
    <property type="entry name" value="ANOCTAMIN"/>
    <property type="match status" value="1"/>
</dbReference>
<feature type="transmembrane region" description="Helical" evidence="6">
    <location>
        <begin position="21"/>
        <end position="51"/>
    </location>
</feature>
<evidence type="ECO:0000256" key="2">
    <source>
        <dbReference type="ARBA" id="ARBA00009671"/>
    </source>
</evidence>
<protein>
    <recommendedName>
        <fullName evidence="6">Anoctamin</fullName>
    </recommendedName>
</protein>
<dbReference type="OrthoDB" id="296386at2759"/>
<accession>R7UYD2</accession>
<sequence>WTKFFKYQPLWKIRNYFGEKIALYFAWSGILIWTLWFPTLFGIACFIYGLYLRIAKLNYSLKVSNFFSENLNRQMAYTTDQSQALLEESLGVIKKAFDNQITPFFSLVICLWGTVFLELWKRKSATLAYEWDVDNFESSELDRPEFIGTHVKPVSFVSWNHRTQTEYDDALIIKLFAFQFANSYASLFYIAFFRGVSSITYDNGIFGIGSNYQDACGTDNNCMAMLSFQVLILMLAKPLPKFLKDIVIPGLKKIWRKRKFCRKTKVDSGQNVTLTEFIVREHQKPDLGDFTLGEYTEKVIVYGFLMLFAASFPLAPLVALLIHAIDMRVDAKRMIWWYRRPVSRIAQDIGMWQGILEFVNICGVVSNGFLLGFTSEW</sequence>
<dbReference type="InterPro" id="IPR049452">
    <property type="entry name" value="Anoctamin_TM"/>
</dbReference>
<feature type="non-terminal residue" evidence="8">
    <location>
        <position position="377"/>
    </location>
</feature>
<comment type="subcellular location">
    <subcellularLocation>
        <location evidence="1 6">Membrane</location>
        <topology evidence="1 6">Multi-pass membrane protein</topology>
    </subcellularLocation>
</comment>
<comment type="similarity">
    <text evidence="2 6">Belongs to the anoctamin family.</text>
</comment>
<feature type="transmembrane region" description="Helical" evidence="6">
    <location>
        <begin position="101"/>
        <end position="120"/>
    </location>
</feature>
<reference evidence="9" key="3">
    <citation type="submission" date="2015-06" db="UniProtKB">
        <authorList>
            <consortium name="EnsemblMetazoa"/>
        </authorList>
    </citation>
    <scope>IDENTIFICATION</scope>
</reference>
<feature type="domain" description="Anoctamin transmembrane" evidence="7">
    <location>
        <begin position="13"/>
        <end position="152"/>
    </location>
</feature>
<feature type="transmembrane region" description="Helical" evidence="6">
    <location>
        <begin position="299"/>
        <end position="325"/>
    </location>
</feature>
<keyword evidence="4 6" id="KW-1133">Transmembrane helix</keyword>
<dbReference type="HOGENOM" id="CLU_734831_0_0_1"/>
<dbReference type="Proteomes" id="UP000014760">
    <property type="component" value="Unassembled WGS sequence"/>
</dbReference>
<name>R7UYD2_CAPTE</name>
<keyword evidence="5 6" id="KW-0472">Membrane</keyword>
<evidence type="ECO:0000256" key="3">
    <source>
        <dbReference type="ARBA" id="ARBA00022692"/>
    </source>
</evidence>
<dbReference type="GO" id="GO:0005886">
    <property type="term" value="C:plasma membrane"/>
    <property type="evidence" value="ECO:0007669"/>
    <property type="project" value="TreeGrafter"/>
</dbReference>
<evidence type="ECO:0000256" key="4">
    <source>
        <dbReference type="ARBA" id="ARBA00022989"/>
    </source>
</evidence>
<evidence type="ECO:0000313" key="10">
    <source>
        <dbReference type="Proteomes" id="UP000014760"/>
    </source>
</evidence>
<dbReference type="EnsemblMetazoa" id="CapteT73804">
    <property type="protein sequence ID" value="CapteP73804"/>
    <property type="gene ID" value="CapteG73804"/>
</dbReference>
<evidence type="ECO:0000256" key="5">
    <source>
        <dbReference type="ARBA" id="ARBA00023136"/>
    </source>
</evidence>
<dbReference type="PANTHER" id="PTHR12308">
    <property type="entry name" value="ANOCTAMIN"/>
    <property type="match status" value="1"/>
</dbReference>
<evidence type="ECO:0000256" key="6">
    <source>
        <dbReference type="RuleBase" id="RU280814"/>
    </source>
</evidence>
<keyword evidence="10" id="KW-1185">Reference proteome</keyword>
<gene>
    <name evidence="8" type="ORF">CAPTEDRAFT_73804</name>
</gene>
<dbReference type="OMA" id="WISTLMA"/>
<feature type="non-terminal residue" evidence="8">
    <location>
        <position position="1"/>
    </location>
</feature>
<reference evidence="10" key="1">
    <citation type="submission" date="2012-12" db="EMBL/GenBank/DDBJ databases">
        <authorList>
            <person name="Hellsten U."/>
            <person name="Grimwood J."/>
            <person name="Chapman J.A."/>
            <person name="Shapiro H."/>
            <person name="Aerts A."/>
            <person name="Otillar R.P."/>
            <person name="Terry A.Y."/>
            <person name="Boore J.L."/>
            <person name="Simakov O."/>
            <person name="Marletaz F."/>
            <person name="Cho S.-J."/>
            <person name="Edsinger-Gonzales E."/>
            <person name="Havlak P."/>
            <person name="Kuo D.-H."/>
            <person name="Larsson T."/>
            <person name="Lv J."/>
            <person name="Arendt D."/>
            <person name="Savage R."/>
            <person name="Osoegawa K."/>
            <person name="de Jong P."/>
            <person name="Lindberg D.R."/>
            <person name="Seaver E.C."/>
            <person name="Weisblat D.A."/>
            <person name="Putnam N.H."/>
            <person name="Grigoriev I.V."/>
            <person name="Rokhsar D.S."/>
        </authorList>
    </citation>
    <scope>NUCLEOTIDE SEQUENCE</scope>
    <source>
        <strain evidence="10">I ESC-2004</strain>
    </source>
</reference>
<dbReference type="Pfam" id="PF04547">
    <property type="entry name" value="Anoctamin"/>
    <property type="match status" value="2"/>
</dbReference>
<evidence type="ECO:0000256" key="1">
    <source>
        <dbReference type="ARBA" id="ARBA00004141"/>
    </source>
</evidence>
<reference evidence="8 10" key="2">
    <citation type="journal article" date="2013" name="Nature">
        <title>Insights into bilaterian evolution from three spiralian genomes.</title>
        <authorList>
            <person name="Simakov O."/>
            <person name="Marletaz F."/>
            <person name="Cho S.J."/>
            <person name="Edsinger-Gonzales E."/>
            <person name="Havlak P."/>
            <person name="Hellsten U."/>
            <person name="Kuo D.H."/>
            <person name="Larsson T."/>
            <person name="Lv J."/>
            <person name="Arendt D."/>
            <person name="Savage R."/>
            <person name="Osoegawa K."/>
            <person name="de Jong P."/>
            <person name="Grimwood J."/>
            <person name="Chapman J.A."/>
            <person name="Shapiro H."/>
            <person name="Aerts A."/>
            <person name="Otillar R.P."/>
            <person name="Terry A.Y."/>
            <person name="Boore J.L."/>
            <person name="Grigoriev I.V."/>
            <person name="Lindberg D.R."/>
            <person name="Seaver E.C."/>
            <person name="Weisblat D.A."/>
            <person name="Putnam N.H."/>
            <person name="Rokhsar D.S."/>
        </authorList>
    </citation>
    <scope>NUCLEOTIDE SEQUENCE</scope>
    <source>
        <strain evidence="8 10">I ESC-2004</strain>
    </source>
</reference>
<organism evidence="8">
    <name type="scientific">Capitella teleta</name>
    <name type="common">Polychaete worm</name>
    <dbReference type="NCBI Taxonomy" id="283909"/>
    <lineage>
        <taxon>Eukaryota</taxon>
        <taxon>Metazoa</taxon>
        <taxon>Spiralia</taxon>
        <taxon>Lophotrochozoa</taxon>
        <taxon>Annelida</taxon>
        <taxon>Polychaeta</taxon>
        <taxon>Sedentaria</taxon>
        <taxon>Scolecida</taxon>
        <taxon>Capitellidae</taxon>
        <taxon>Capitella</taxon>
    </lineage>
</organism>
<feature type="transmembrane region" description="Helical" evidence="6">
    <location>
        <begin position="171"/>
        <end position="192"/>
    </location>
</feature>
<evidence type="ECO:0000313" key="8">
    <source>
        <dbReference type="EMBL" id="ELU08952.1"/>
    </source>
</evidence>